<keyword evidence="13" id="KW-1185">Reference proteome</keyword>
<dbReference type="PANTHER" id="PTHR43099">
    <property type="entry name" value="UPF0053 PROTEIN YRKA"/>
    <property type="match status" value="1"/>
</dbReference>
<keyword evidence="7" id="KW-0129">CBS domain</keyword>
<gene>
    <name evidence="12" type="ORF">CATYP_05495</name>
</gene>
<dbReference type="Proteomes" id="UP000028504">
    <property type="component" value="Chromosome"/>
</dbReference>
<feature type="domain" description="CBS" evidence="10">
    <location>
        <begin position="221"/>
        <end position="283"/>
    </location>
</feature>
<dbReference type="InterPro" id="IPR046342">
    <property type="entry name" value="CBS_dom_sf"/>
</dbReference>
<feature type="domain" description="CNNM transmembrane" evidence="11">
    <location>
        <begin position="1"/>
        <end position="202"/>
    </location>
</feature>
<evidence type="ECO:0000256" key="6">
    <source>
        <dbReference type="ARBA" id="ARBA00023136"/>
    </source>
</evidence>
<evidence type="ECO:0000259" key="10">
    <source>
        <dbReference type="PROSITE" id="PS51371"/>
    </source>
</evidence>
<dbReference type="Pfam" id="PF01595">
    <property type="entry name" value="CNNM"/>
    <property type="match status" value="1"/>
</dbReference>
<dbReference type="InterPro" id="IPR051676">
    <property type="entry name" value="UPF0053_domain"/>
</dbReference>
<dbReference type="InterPro" id="IPR044751">
    <property type="entry name" value="Ion_transp-like_CBS"/>
</dbReference>
<sequence length="353" mass="38596">MNIVVTILLIAALLLANAFFVASEFCLISSRRDRIENLIAQGKPTAEKVLHATEHLSIMLAGSQFGITICSLVLGKVAEPAVAHFIEEPFLALGVPEAALHPVAFALALAVITFLHILFGEMVPKNIAIAGPETLAMWLAPAIIGWVKITRPLIEFLNWLARITLRALGIEQKDELDSTVGQDELASMIAESRAEGFLDAEEHARLNKALRSDDRSLAEVTVPLEKVRALDFGTAGPTLGALEELLAQTGFSRFPVADRDGSFLGYVHVKDVLDRLSVAEVTEAIPRTRLRPLITLDAAQPLDEALNTLHVRNAHMAQVRERGRLVGIVFLEDLIEEYVGTVTDWTHEGDEAR</sequence>
<keyword evidence="6 8" id="KW-0472">Membrane</keyword>
<reference evidence="12 13" key="1">
    <citation type="submission" date="2014-07" db="EMBL/GenBank/DDBJ databases">
        <title>Complete genome sequence of Corynebacterium atypicum DSM 44849: identifiction of the mycolic acid biosynthesis genes.</title>
        <authorList>
            <person name="Tippelt A."/>
            <person name="Mollmann S."/>
            <person name="Albersmeier A."/>
            <person name="Jaenicke S."/>
            <person name="Ruckert C."/>
            <person name="Tauch A."/>
        </authorList>
    </citation>
    <scope>NUCLEOTIDE SEQUENCE [LARGE SCALE GENOMIC DNA]</scope>
    <source>
        <strain evidence="12 13">R2070</strain>
    </source>
</reference>
<comment type="subcellular location">
    <subcellularLocation>
        <location evidence="1">Cell membrane</location>
        <topology evidence="1">Multi-pass membrane protein</topology>
    </subcellularLocation>
</comment>
<dbReference type="CDD" id="cd04590">
    <property type="entry name" value="CBS_pair_CorC_HlyC_assoc"/>
    <property type="match status" value="1"/>
</dbReference>
<proteinExistence type="predicted"/>
<keyword evidence="3 8" id="KW-0812">Transmembrane</keyword>
<dbReference type="InterPro" id="IPR002550">
    <property type="entry name" value="CNNM"/>
</dbReference>
<organism evidence="12 13">
    <name type="scientific">Corynebacterium atypicum</name>
    <dbReference type="NCBI Taxonomy" id="191610"/>
    <lineage>
        <taxon>Bacteria</taxon>
        <taxon>Bacillati</taxon>
        <taxon>Actinomycetota</taxon>
        <taxon>Actinomycetes</taxon>
        <taxon>Mycobacteriales</taxon>
        <taxon>Corynebacteriaceae</taxon>
        <taxon>Corynebacterium</taxon>
    </lineage>
</organism>
<name>A0ABM5QN15_9CORY</name>
<keyword evidence="5 8" id="KW-1133">Transmembrane helix</keyword>
<evidence type="ECO:0000313" key="12">
    <source>
        <dbReference type="EMBL" id="AIG64162.1"/>
    </source>
</evidence>
<accession>A0ABM5QN15</accession>
<keyword evidence="4" id="KW-0677">Repeat</keyword>
<evidence type="ECO:0000256" key="3">
    <source>
        <dbReference type="ARBA" id="ARBA00022692"/>
    </source>
</evidence>
<dbReference type="EMBL" id="CP008944">
    <property type="protein sequence ID" value="AIG64162.1"/>
    <property type="molecule type" value="Genomic_DNA"/>
</dbReference>
<dbReference type="PROSITE" id="PS51371">
    <property type="entry name" value="CBS"/>
    <property type="match status" value="2"/>
</dbReference>
<evidence type="ECO:0000256" key="2">
    <source>
        <dbReference type="ARBA" id="ARBA00022475"/>
    </source>
</evidence>
<evidence type="ECO:0000313" key="13">
    <source>
        <dbReference type="Proteomes" id="UP000028504"/>
    </source>
</evidence>
<keyword evidence="2" id="KW-1003">Cell membrane</keyword>
<evidence type="ECO:0000259" key="11">
    <source>
        <dbReference type="PROSITE" id="PS51846"/>
    </source>
</evidence>
<protein>
    <submittedName>
        <fullName evidence="12">Membrane protein</fullName>
    </submittedName>
</protein>
<dbReference type="RefSeq" id="WP_038605543.1">
    <property type="nucleotide sequence ID" value="NZ_CP008944.1"/>
</dbReference>
<evidence type="ECO:0000256" key="8">
    <source>
        <dbReference type="PROSITE-ProRule" id="PRU01193"/>
    </source>
</evidence>
<evidence type="ECO:0000256" key="5">
    <source>
        <dbReference type="ARBA" id="ARBA00022989"/>
    </source>
</evidence>
<evidence type="ECO:0000256" key="9">
    <source>
        <dbReference type="SAM" id="Phobius"/>
    </source>
</evidence>
<evidence type="ECO:0000256" key="7">
    <source>
        <dbReference type="PROSITE-ProRule" id="PRU00703"/>
    </source>
</evidence>
<evidence type="ECO:0000256" key="1">
    <source>
        <dbReference type="ARBA" id="ARBA00004651"/>
    </source>
</evidence>
<dbReference type="PANTHER" id="PTHR43099:SF5">
    <property type="entry name" value="HLYC_CORC FAMILY TRANSPORTER"/>
    <property type="match status" value="1"/>
</dbReference>
<dbReference type="PROSITE" id="PS51846">
    <property type="entry name" value="CNNM"/>
    <property type="match status" value="1"/>
</dbReference>
<dbReference type="InterPro" id="IPR000644">
    <property type="entry name" value="CBS_dom"/>
</dbReference>
<dbReference type="SUPFAM" id="SSF54631">
    <property type="entry name" value="CBS-domain pair"/>
    <property type="match status" value="1"/>
</dbReference>
<feature type="transmembrane region" description="Helical" evidence="9">
    <location>
        <begin position="99"/>
        <end position="119"/>
    </location>
</feature>
<feature type="domain" description="CBS" evidence="10">
    <location>
        <begin position="287"/>
        <end position="351"/>
    </location>
</feature>
<dbReference type="Gene3D" id="3.10.580.10">
    <property type="entry name" value="CBS-domain"/>
    <property type="match status" value="1"/>
</dbReference>
<evidence type="ECO:0000256" key="4">
    <source>
        <dbReference type="ARBA" id="ARBA00022737"/>
    </source>
</evidence>
<dbReference type="Pfam" id="PF00571">
    <property type="entry name" value="CBS"/>
    <property type="match status" value="2"/>
</dbReference>